<evidence type="ECO:0000313" key="4">
    <source>
        <dbReference type="EMBL" id="TDX31097.1"/>
    </source>
</evidence>
<sequence>MHEASLIRNLMHRIEEIAETEGAKRVVSVSVWLGALSHMSERHFIEHFNDAAKGTIAEGAELAITLSTDTDHKDAQELLLDSIEVEV</sequence>
<keyword evidence="3" id="KW-0862">Zinc</keyword>
<comment type="caution">
    <text evidence="4">The sequence shown here is derived from an EMBL/GenBank/DDBJ whole genome shotgun (WGS) entry which is preliminary data.</text>
</comment>
<dbReference type="GO" id="GO:0008270">
    <property type="term" value="F:zinc ion binding"/>
    <property type="evidence" value="ECO:0007669"/>
    <property type="project" value="TreeGrafter"/>
</dbReference>
<dbReference type="RefSeq" id="WP_134017177.1">
    <property type="nucleotide sequence ID" value="NZ_SOEC01000004.1"/>
</dbReference>
<keyword evidence="1" id="KW-0533">Nickel</keyword>
<name>A0A4R8FWW8_9GAMM</name>
<organism evidence="4 5">
    <name type="scientific">Modicisalibacter xianhensis</name>
    <dbReference type="NCBI Taxonomy" id="442341"/>
    <lineage>
        <taxon>Bacteria</taxon>
        <taxon>Pseudomonadati</taxon>
        <taxon>Pseudomonadota</taxon>
        <taxon>Gammaproteobacteria</taxon>
        <taxon>Oceanospirillales</taxon>
        <taxon>Halomonadaceae</taxon>
        <taxon>Modicisalibacter</taxon>
    </lineage>
</organism>
<gene>
    <name evidence="4" type="ORF">DFO67_104362</name>
</gene>
<evidence type="ECO:0000313" key="5">
    <source>
        <dbReference type="Proteomes" id="UP000294489"/>
    </source>
</evidence>
<dbReference type="InterPro" id="IPR000688">
    <property type="entry name" value="HypA/HybF"/>
</dbReference>
<dbReference type="OrthoDB" id="288014at2"/>
<reference evidence="4 5" key="1">
    <citation type="submission" date="2019-03" db="EMBL/GenBank/DDBJ databases">
        <title>Freshwater and sediment microbial communities from various areas in North America, analyzing microbe dynamics in response to fracking.</title>
        <authorList>
            <person name="Lamendella R."/>
        </authorList>
    </citation>
    <scope>NUCLEOTIDE SEQUENCE [LARGE SCALE GENOMIC DNA]</scope>
    <source>
        <strain evidence="4 5">6_TX</strain>
    </source>
</reference>
<dbReference type="AlphaFoldDB" id="A0A4R8FWW8"/>
<evidence type="ECO:0000256" key="2">
    <source>
        <dbReference type="ARBA" id="ARBA00022723"/>
    </source>
</evidence>
<accession>A0A4R8FWW8</accession>
<dbReference type="Proteomes" id="UP000294489">
    <property type="component" value="Unassembled WGS sequence"/>
</dbReference>
<dbReference type="GO" id="GO:0051604">
    <property type="term" value="P:protein maturation"/>
    <property type="evidence" value="ECO:0007669"/>
    <property type="project" value="InterPro"/>
</dbReference>
<dbReference type="EMBL" id="SOEC01000004">
    <property type="protein sequence ID" value="TDX31097.1"/>
    <property type="molecule type" value="Genomic_DNA"/>
</dbReference>
<dbReference type="PANTHER" id="PTHR34535">
    <property type="entry name" value="HYDROGENASE MATURATION FACTOR HYPA"/>
    <property type="match status" value="1"/>
</dbReference>
<keyword evidence="2" id="KW-0479">Metal-binding</keyword>
<evidence type="ECO:0000256" key="1">
    <source>
        <dbReference type="ARBA" id="ARBA00022596"/>
    </source>
</evidence>
<protein>
    <submittedName>
        <fullName evidence="4">Hydrogenase nickel incorporation protein HypA/HybF</fullName>
    </submittedName>
</protein>
<dbReference type="Pfam" id="PF01155">
    <property type="entry name" value="HypA"/>
    <property type="match status" value="1"/>
</dbReference>
<dbReference type="Gene3D" id="3.30.2320.50">
    <property type="match status" value="1"/>
</dbReference>
<proteinExistence type="predicted"/>
<dbReference type="PANTHER" id="PTHR34535:SF3">
    <property type="entry name" value="HYDROGENASE MATURATION FACTOR HYPA"/>
    <property type="match status" value="1"/>
</dbReference>
<evidence type="ECO:0000256" key="3">
    <source>
        <dbReference type="ARBA" id="ARBA00022833"/>
    </source>
</evidence>
<dbReference type="GO" id="GO:0016151">
    <property type="term" value="F:nickel cation binding"/>
    <property type="evidence" value="ECO:0007669"/>
    <property type="project" value="InterPro"/>
</dbReference>